<evidence type="ECO:0000259" key="2">
    <source>
        <dbReference type="Pfam" id="PF21922"/>
    </source>
</evidence>
<dbReference type="AlphaFoldDB" id="A0A177IMD3"/>
<dbReference type="GO" id="GO:0008658">
    <property type="term" value="F:penicillin binding"/>
    <property type="evidence" value="ECO:0007669"/>
    <property type="project" value="InterPro"/>
</dbReference>
<dbReference type="Gene3D" id="3.40.710.10">
    <property type="entry name" value="DD-peptidase/beta-lactamase superfamily"/>
    <property type="match status" value="1"/>
</dbReference>
<evidence type="ECO:0000259" key="1">
    <source>
        <dbReference type="Pfam" id="PF00905"/>
    </source>
</evidence>
<name>A0A177IMD3_9CORY</name>
<dbReference type="EMBL" id="LSTQ01000010">
    <property type="protein sequence ID" value="OAH29988.1"/>
    <property type="molecule type" value="Genomic_DNA"/>
</dbReference>
<evidence type="ECO:0000313" key="3">
    <source>
        <dbReference type="EMBL" id="OAH29988.1"/>
    </source>
</evidence>
<sequence length="471" mass="49437">MNKSIRVTALFSIILTIILLINLTVVQAFSVDKYADNPKNQRGFYDMQTIARGQIFAGGTVLAQSTANEDGIYSRSYPVDSPAWGPVTGYLSTQYGASQLEASQNNILNGTDDSLITNNFMDLITGEQPDGANVEVTIDPQLQQVAYDQLTQPGYEGAAVALQPSTGKILAMASSPSYNPNNIDDQWAQLQEQEGNPLLNHATQETLPPGSIFKIITTAAGLNNGYNPDSTLTGASEITLPGTNTQLTNYAGQVCGGSQQVTLTTAFSLSCNTAFVEMGMDVGADELRSYAEGFGIGQESNIGVETAAGNIGEMPDDASVGQSSIGQRDVSMSALQAAGMAATVANGGVRMEPYLVNRITDSTMNEIRTTSPKEASTAVDEDVANALTDLMYASERNTSGYNGNSYASKTGTAEHGDGLPPHVWYVAFDPDRDIAVGVVVKNGGNLGESATGGQVSAPIGRAILDSYGGGQ</sequence>
<comment type="caution">
    <text evidence="3">The sequence shown here is derived from an EMBL/GenBank/DDBJ whole genome shotgun (WGS) entry which is preliminary data.</text>
</comment>
<dbReference type="PANTHER" id="PTHR30627:SF24">
    <property type="entry name" value="PENICILLIN-BINDING PROTEIN 4B"/>
    <property type="match status" value="1"/>
</dbReference>
<feature type="domain" description="Penicillin binding protein A dimerisation" evidence="2">
    <location>
        <begin position="52"/>
        <end position="134"/>
    </location>
</feature>
<reference evidence="4" key="1">
    <citation type="submission" date="2016-02" db="EMBL/GenBank/DDBJ databases">
        <authorList>
            <person name="Kaur G."/>
            <person name="Nair G.R."/>
            <person name="Mayilraj S."/>
        </authorList>
    </citation>
    <scope>NUCLEOTIDE SEQUENCE [LARGE SCALE GENOMIC DNA]</scope>
    <source>
        <strain evidence="4">GA-15</strain>
    </source>
</reference>
<dbReference type="Proteomes" id="UP000076947">
    <property type="component" value="Unassembled WGS sequence"/>
</dbReference>
<evidence type="ECO:0000313" key="4">
    <source>
        <dbReference type="Proteomes" id="UP000076947"/>
    </source>
</evidence>
<dbReference type="STRING" id="1705.CA21670_13085"/>
<dbReference type="GO" id="GO:0071555">
    <property type="term" value="P:cell wall organization"/>
    <property type="evidence" value="ECO:0007669"/>
    <property type="project" value="TreeGrafter"/>
</dbReference>
<dbReference type="InterPro" id="IPR012338">
    <property type="entry name" value="Beta-lactam/transpept-like"/>
</dbReference>
<dbReference type="GO" id="GO:0071972">
    <property type="term" value="F:peptidoglycan L,D-transpeptidase activity"/>
    <property type="evidence" value="ECO:0007669"/>
    <property type="project" value="TreeGrafter"/>
</dbReference>
<proteinExistence type="predicted"/>
<protein>
    <submittedName>
        <fullName evidence="3">Penicillin-binding protein</fullName>
    </submittedName>
</protein>
<dbReference type="SUPFAM" id="SSF56601">
    <property type="entry name" value="beta-lactamase/transpeptidase-like"/>
    <property type="match status" value="1"/>
</dbReference>
<gene>
    <name evidence="3" type="ORF">AYJ05_09200</name>
</gene>
<dbReference type="Pfam" id="PF21922">
    <property type="entry name" value="PBP_dimer_2"/>
    <property type="match status" value="1"/>
</dbReference>
<dbReference type="InterPro" id="IPR054120">
    <property type="entry name" value="PBPA_dimer"/>
</dbReference>
<dbReference type="PANTHER" id="PTHR30627">
    <property type="entry name" value="PEPTIDOGLYCAN D,D-TRANSPEPTIDASE"/>
    <property type="match status" value="1"/>
</dbReference>
<dbReference type="Gene3D" id="3.90.1310.10">
    <property type="entry name" value="Penicillin-binding protein 2a (Domain 2)"/>
    <property type="match status" value="1"/>
</dbReference>
<dbReference type="Pfam" id="PF00905">
    <property type="entry name" value="Transpeptidase"/>
    <property type="match status" value="1"/>
</dbReference>
<keyword evidence="4" id="KW-1185">Reference proteome</keyword>
<dbReference type="InterPro" id="IPR001460">
    <property type="entry name" value="PCN-bd_Tpept"/>
</dbReference>
<accession>A0A177IMD3</accession>
<dbReference type="InterPro" id="IPR050515">
    <property type="entry name" value="Beta-lactam/transpept"/>
</dbReference>
<dbReference type="GO" id="GO:0005886">
    <property type="term" value="C:plasma membrane"/>
    <property type="evidence" value="ECO:0007669"/>
    <property type="project" value="TreeGrafter"/>
</dbReference>
<dbReference type="OrthoDB" id="9766847at2"/>
<dbReference type="RefSeq" id="WP_066839129.1">
    <property type="nucleotide sequence ID" value="NZ_LSTQ01000010.1"/>
</dbReference>
<feature type="domain" description="Penicillin-binding protein transpeptidase" evidence="1">
    <location>
        <begin position="157"/>
        <end position="465"/>
    </location>
</feature>
<organism evidence="3 4">
    <name type="scientific">Corynebacterium stationis</name>
    <dbReference type="NCBI Taxonomy" id="1705"/>
    <lineage>
        <taxon>Bacteria</taxon>
        <taxon>Bacillati</taxon>
        <taxon>Actinomycetota</taxon>
        <taxon>Actinomycetes</taxon>
        <taxon>Mycobacteriales</taxon>
        <taxon>Corynebacteriaceae</taxon>
        <taxon>Corynebacterium</taxon>
    </lineage>
</organism>